<dbReference type="eggNOG" id="ENOG5032JK8">
    <property type="taxonomic scope" value="Bacteria"/>
</dbReference>
<evidence type="ECO:0008006" key="3">
    <source>
        <dbReference type="Google" id="ProtNLM"/>
    </source>
</evidence>
<dbReference type="EMBL" id="ANAH02000022">
    <property type="protein sequence ID" value="EPX58692.1"/>
    <property type="molecule type" value="Genomic_DNA"/>
</dbReference>
<organism evidence="1 2">
    <name type="scientific">Cystobacter fuscus (strain ATCC 25194 / DSM 2262 / NBRC 100088 / M29)</name>
    <dbReference type="NCBI Taxonomy" id="1242864"/>
    <lineage>
        <taxon>Bacteria</taxon>
        <taxon>Pseudomonadati</taxon>
        <taxon>Myxococcota</taxon>
        <taxon>Myxococcia</taxon>
        <taxon>Myxococcales</taxon>
        <taxon>Cystobacterineae</taxon>
        <taxon>Archangiaceae</taxon>
        <taxon>Cystobacter</taxon>
    </lineage>
</organism>
<evidence type="ECO:0000313" key="2">
    <source>
        <dbReference type="Proteomes" id="UP000011682"/>
    </source>
</evidence>
<evidence type="ECO:0000313" key="1">
    <source>
        <dbReference type="EMBL" id="EPX58692.1"/>
    </source>
</evidence>
<reference evidence="1" key="1">
    <citation type="submission" date="2013-05" db="EMBL/GenBank/DDBJ databases">
        <title>Genome assembly of Cystobacter fuscus DSM 2262.</title>
        <authorList>
            <person name="Sharma G."/>
            <person name="Khatri I."/>
            <person name="Kaur C."/>
            <person name="Mayilraj S."/>
            <person name="Subramanian S."/>
        </authorList>
    </citation>
    <scope>NUCLEOTIDE SEQUENCE [LARGE SCALE GENOMIC DNA]</scope>
    <source>
        <strain evidence="1">DSM 2262</strain>
    </source>
</reference>
<keyword evidence="2" id="KW-1185">Reference proteome</keyword>
<dbReference type="PROSITE" id="PS51257">
    <property type="entry name" value="PROKAR_LIPOPROTEIN"/>
    <property type="match status" value="1"/>
</dbReference>
<proteinExistence type="predicted"/>
<dbReference type="Gene3D" id="2.60.20.10">
    <property type="entry name" value="Crystallins"/>
    <property type="match status" value="1"/>
</dbReference>
<dbReference type="AlphaFoldDB" id="S9P8W4"/>
<dbReference type="RefSeq" id="WP_002632052.1">
    <property type="nucleotide sequence ID" value="NZ_ANAH02000022.1"/>
</dbReference>
<dbReference type="Proteomes" id="UP000011682">
    <property type="component" value="Unassembled WGS sequence"/>
</dbReference>
<gene>
    <name evidence="1" type="ORF">D187_003653</name>
</gene>
<name>S9P8W4_CYSF2</name>
<protein>
    <recommendedName>
        <fullName evidence="3">Lipoprotein</fullName>
    </recommendedName>
</protein>
<sequence length="200" mass="21110">MQNKIVLVSAGFLLAVTGCGGPVDSHEMELGSDTKGLGRPAQHCVSKAFAQPMGLPAPEKLPATQFECFNTFADAIAHASKGAVQLPANATPQNLKQEDEDLMVAAANIIAVEYDANNFTGPTWTIQSDVTCSMGYMIGSPATPPGWDNVISSARSYAGCNNAYHYENANYSGASTNCFSTCSFASLLMDNQTSSIIWAP</sequence>
<comment type="caution">
    <text evidence="1">The sequence shown here is derived from an EMBL/GenBank/DDBJ whole genome shotgun (WGS) entry which is preliminary data.</text>
</comment>
<accession>S9P8W4</accession>
<dbReference type="OrthoDB" id="5123238at2"/>